<proteinExistence type="predicted"/>
<evidence type="ECO:0000259" key="7">
    <source>
        <dbReference type="PROSITE" id="PS50850"/>
    </source>
</evidence>
<dbReference type="AlphaFoldDB" id="A0A2P7UZC6"/>
<feature type="domain" description="Major facilitator superfamily (MFS) profile" evidence="7">
    <location>
        <begin position="1"/>
        <end position="418"/>
    </location>
</feature>
<feature type="transmembrane region" description="Helical" evidence="6">
    <location>
        <begin position="230"/>
        <end position="248"/>
    </location>
</feature>
<keyword evidence="5 6" id="KW-0472">Membrane</keyword>
<keyword evidence="4 6" id="KW-1133">Transmembrane helix</keyword>
<dbReference type="OrthoDB" id="9816124at2"/>
<dbReference type="InterPro" id="IPR053160">
    <property type="entry name" value="MFS_DHA3_Transporter"/>
</dbReference>
<dbReference type="InterPro" id="IPR020846">
    <property type="entry name" value="MFS_dom"/>
</dbReference>
<comment type="caution">
    <text evidence="8">The sequence shown here is derived from an EMBL/GenBank/DDBJ whole genome shotgun (WGS) entry which is preliminary data.</text>
</comment>
<dbReference type="Pfam" id="PF07690">
    <property type="entry name" value="MFS_1"/>
    <property type="match status" value="1"/>
</dbReference>
<evidence type="ECO:0000256" key="1">
    <source>
        <dbReference type="ARBA" id="ARBA00004651"/>
    </source>
</evidence>
<gene>
    <name evidence="8" type="ORF">C7R93_19880</name>
</gene>
<feature type="transmembrane region" description="Helical" evidence="6">
    <location>
        <begin position="303"/>
        <end position="324"/>
    </location>
</feature>
<keyword evidence="3 6" id="KW-0812">Transmembrane</keyword>
<feature type="transmembrane region" description="Helical" evidence="6">
    <location>
        <begin position="268"/>
        <end position="291"/>
    </location>
</feature>
<protein>
    <submittedName>
        <fullName evidence="8">MFS transporter</fullName>
    </submittedName>
</protein>
<accession>A0A2P7UZC6</accession>
<evidence type="ECO:0000313" key="8">
    <source>
        <dbReference type="EMBL" id="PSJ92331.1"/>
    </source>
</evidence>
<evidence type="ECO:0000256" key="2">
    <source>
        <dbReference type="ARBA" id="ARBA00022448"/>
    </source>
</evidence>
<evidence type="ECO:0000313" key="9">
    <source>
        <dbReference type="Proteomes" id="UP000240419"/>
    </source>
</evidence>
<dbReference type="SUPFAM" id="SSF103473">
    <property type="entry name" value="MFS general substrate transporter"/>
    <property type="match status" value="1"/>
</dbReference>
<dbReference type="InterPro" id="IPR036259">
    <property type="entry name" value="MFS_trans_sf"/>
</dbReference>
<feature type="transmembrane region" description="Helical" evidence="6">
    <location>
        <begin position="78"/>
        <end position="98"/>
    </location>
</feature>
<organism evidence="8 9">
    <name type="scientific">Brevibacillus fortis</name>
    <dbReference type="NCBI Taxonomy" id="2126352"/>
    <lineage>
        <taxon>Bacteria</taxon>
        <taxon>Bacillati</taxon>
        <taxon>Bacillota</taxon>
        <taxon>Bacilli</taxon>
        <taxon>Bacillales</taxon>
        <taxon>Paenibacillaceae</taxon>
        <taxon>Brevibacillus</taxon>
    </lineage>
</organism>
<keyword evidence="9" id="KW-1185">Reference proteome</keyword>
<name>A0A2P7UZC6_9BACL</name>
<keyword evidence="2" id="KW-0813">Transport</keyword>
<dbReference type="GO" id="GO:0022857">
    <property type="term" value="F:transmembrane transporter activity"/>
    <property type="evidence" value="ECO:0007669"/>
    <property type="project" value="InterPro"/>
</dbReference>
<dbReference type="PANTHER" id="PTHR23530:SF1">
    <property type="entry name" value="PERMEASE, MAJOR FACILITATOR SUPERFAMILY-RELATED"/>
    <property type="match status" value="1"/>
</dbReference>
<dbReference type="PANTHER" id="PTHR23530">
    <property type="entry name" value="TRANSPORT PROTEIN-RELATED"/>
    <property type="match status" value="1"/>
</dbReference>
<evidence type="ECO:0000256" key="5">
    <source>
        <dbReference type="ARBA" id="ARBA00023136"/>
    </source>
</evidence>
<feature type="transmembrane region" description="Helical" evidence="6">
    <location>
        <begin position="391"/>
        <end position="411"/>
    </location>
</feature>
<feature type="transmembrane region" description="Helical" evidence="6">
    <location>
        <begin position="152"/>
        <end position="170"/>
    </location>
</feature>
<dbReference type="InterPro" id="IPR011701">
    <property type="entry name" value="MFS"/>
</dbReference>
<dbReference type="Gene3D" id="1.20.1250.20">
    <property type="entry name" value="MFS general substrate transporter like domains"/>
    <property type="match status" value="1"/>
</dbReference>
<feature type="transmembrane region" description="Helical" evidence="6">
    <location>
        <begin position="48"/>
        <end position="69"/>
    </location>
</feature>
<dbReference type="PROSITE" id="PS50850">
    <property type="entry name" value="MFS"/>
    <property type="match status" value="1"/>
</dbReference>
<dbReference type="GO" id="GO:0005886">
    <property type="term" value="C:plasma membrane"/>
    <property type="evidence" value="ECO:0007669"/>
    <property type="project" value="UniProtKB-SubCell"/>
</dbReference>
<reference evidence="8 9" key="1">
    <citation type="submission" date="2018-03" db="EMBL/GenBank/DDBJ databases">
        <title>Brevisbacillus phylogenomics.</title>
        <authorList>
            <person name="Dunlap C."/>
        </authorList>
    </citation>
    <scope>NUCLEOTIDE SEQUENCE [LARGE SCALE GENOMIC DNA]</scope>
    <source>
        <strain evidence="8 9">NRRL NRS-1210</strain>
    </source>
</reference>
<comment type="subcellular location">
    <subcellularLocation>
        <location evidence="1">Cell membrane</location>
        <topology evidence="1">Multi-pass membrane protein</topology>
    </subcellularLocation>
</comment>
<evidence type="ECO:0000256" key="3">
    <source>
        <dbReference type="ARBA" id="ARBA00022692"/>
    </source>
</evidence>
<feature type="transmembrane region" description="Helical" evidence="6">
    <location>
        <begin position="176"/>
        <end position="194"/>
    </location>
</feature>
<feature type="transmembrane region" description="Helical" evidence="6">
    <location>
        <begin position="104"/>
        <end position="125"/>
    </location>
</feature>
<dbReference type="Proteomes" id="UP000240419">
    <property type="component" value="Unassembled WGS sequence"/>
</dbReference>
<sequence length="418" mass="45333">MDTASMFMNATKVYTIKSFLTSLANTTMFTTYALYYIVTLGFNPFELLLIGTVLELSVLVFEGITGVVADTYSRRRSVIIGMFLLGIGFAMQGIVHVLDVWVPLISVFGLVLFSQVISGLGYTFISGADTAWIVDEVGEEKIGSIFMKAKRYSLLGNLLGIALSVALATIAPYLPYLIGGLMYLGLGVFLILFMKETGFIRRERTEGASHLKEMIQTWTAGAQVIRSQPILMLILFVTLFTGAASEGYDRLWEAHLIAEIGFPELAAISMPMWFGIIAALASLLGLIVVGVVEKRLDVNNERVVIVGMFTLTGLKIAAMIAFALSPNFSWALVALLLIGVIQSLSSPLYDTWLNLNIESSVRATVLSMMGQSNALGQTAGGPAVGWIGTRFSIRASLVAAAVLLAPILIVFGRALRRR</sequence>
<evidence type="ECO:0000256" key="6">
    <source>
        <dbReference type="SAM" id="Phobius"/>
    </source>
</evidence>
<dbReference type="EMBL" id="PXZM01000033">
    <property type="protein sequence ID" value="PSJ92331.1"/>
    <property type="molecule type" value="Genomic_DNA"/>
</dbReference>
<feature type="transmembrane region" description="Helical" evidence="6">
    <location>
        <begin position="20"/>
        <end position="42"/>
    </location>
</feature>
<evidence type="ECO:0000256" key="4">
    <source>
        <dbReference type="ARBA" id="ARBA00022989"/>
    </source>
</evidence>